<feature type="compositionally biased region" description="Low complexity" evidence="1">
    <location>
        <begin position="85"/>
        <end position="98"/>
    </location>
</feature>
<organism evidence="2 3">
    <name type="scientific">Kwoniella mangroviensis CBS 10435</name>
    <dbReference type="NCBI Taxonomy" id="1331196"/>
    <lineage>
        <taxon>Eukaryota</taxon>
        <taxon>Fungi</taxon>
        <taxon>Dikarya</taxon>
        <taxon>Basidiomycota</taxon>
        <taxon>Agaricomycotina</taxon>
        <taxon>Tremellomycetes</taxon>
        <taxon>Tremellales</taxon>
        <taxon>Cryptococcaceae</taxon>
        <taxon>Kwoniella</taxon>
    </lineage>
</organism>
<evidence type="ECO:0000313" key="2">
    <source>
        <dbReference type="EMBL" id="OCF58292.1"/>
    </source>
</evidence>
<gene>
    <name evidence="2" type="ORF">L486_04323</name>
</gene>
<evidence type="ECO:0000256" key="1">
    <source>
        <dbReference type="SAM" id="MobiDB-lite"/>
    </source>
</evidence>
<proteinExistence type="predicted"/>
<feature type="compositionally biased region" description="Polar residues" evidence="1">
    <location>
        <begin position="99"/>
        <end position="110"/>
    </location>
</feature>
<name>A0A1B9IS03_9TREE</name>
<keyword evidence="3" id="KW-1185">Reference proteome</keyword>
<reference evidence="2 3" key="1">
    <citation type="submission" date="2013-07" db="EMBL/GenBank/DDBJ databases">
        <title>The Genome Sequence of Kwoniella mangroviensis CBS10435.</title>
        <authorList>
            <consortium name="The Broad Institute Genome Sequencing Platform"/>
            <person name="Cuomo C."/>
            <person name="Litvintseva A."/>
            <person name="Chen Y."/>
            <person name="Heitman J."/>
            <person name="Sun S."/>
            <person name="Springer D."/>
            <person name="Dromer F."/>
            <person name="Young S.K."/>
            <person name="Zeng Q."/>
            <person name="Gargeya S."/>
            <person name="Fitzgerald M."/>
            <person name="Abouelleil A."/>
            <person name="Alvarado L."/>
            <person name="Berlin A.M."/>
            <person name="Chapman S.B."/>
            <person name="Dewar J."/>
            <person name="Goldberg J."/>
            <person name="Griggs A."/>
            <person name="Gujja S."/>
            <person name="Hansen M."/>
            <person name="Howarth C."/>
            <person name="Imamovic A."/>
            <person name="Larimer J."/>
            <person name="McCowan C."/>
            <person name="Murphy C."/>
            <person name="Pearson M."/>
            <person name="Priest M."/>
            <person name="Roberts A."/>
            <person name="Saif S."/>
            <person name="Shea T."/>
            <person name="Sykes S."/>
            <person name="Wortman J."/>
            <person name="Nusbaum C."/>
            <person name="Birren B."/>
        </authorList>
    </citation>
    <scope>NUCLEOTIDE SEQUENCE [LARGE SCALE GENOMIC DNA]</scope>
    <source>
        <strain evidence="2 3">CBS 10435</strain>
    </source>
</reference>
<evidence type="ECO:0000313" key="3">
    <source>
        <dbReference type="Proteomes" id="UP000092583"/>
    </source>
</evidence>
<reference evidence="3" key="2">
    <citation type="submission" date="2013-12" db="EMBL/GenBank/DDBJ databases">
        <title>Evolution of pathogenesis and genome organization in the Tremellales.</title>
        <authorList>
            <person name="Cuomo C."/>
            <person name="Litvintseva A."/>
            <person name="Heitman J."/>
            <person name="Chen Y."/>
            <person name="Sun S."/>
            <person name="Springer D."/>
            <person name="Dromer F."/>
            <person name="Young S."/>
            <person name="Zeng Q."/>
            <person name="Chapman S."/>
            <person name="Gujja S."/>
            <person name="Saif S."/>
            <person name="Birren B."/>
        </authorList>
    </citation>
    <scope>NUCLEOTIDE SEQUENCE [LARGE SCALE GENOMIC DNA]</scope>
    <source>
        <strain evidence="3">CBS 10435</strain>
    </source>
</reference>
<dbReference type="AlphaFoldDB" id="A0A1B9IS03"/>
<feature type="region of interest" description="Disordered" evidence="1">
    <location>
        <begin position="81"/>
        <end position="136"/>
    </location>
</feature>
<sequence length="136" mass="14667">MSLSSLYKIKYIKGDNDERSFNLTECSALNLCGDRWTISDEGEGARLHFLTENSTSSDSKVIKPDQILVAPRYKASVIVARSEGSEGTSTSSPSLDSPYQDSDTISTMTIDPQDGSALDPVESAEADKASSATYRS</sequence>
<dbReference type="EMBL" id="KI669462">
    <property type="protein sequence ID" value="OCF58292.1"/>
    <property type="molecule type" value="Genomic_DNA"/>
</dbReference>
<accession>A0A1B9IS03</accession>
<protein>
    <submittedName>
        <fullName evidence="2">Uncharacterized protein</fullName>
    </submittedName>
</protein>
<dbReference type="Proteomes" id="UP000092583">
    <property type="component" value="Unassembled WGS sequence"/>
</dbReference>